<dbReference type="GO" id="GO:0080142">
    <property type="term" value="P:regulation of salicylic acid biosynthetic process"/>
    <property type="evidence" value="ECO:0007669"/>
    <property type="project" value="TreeGrafter"/>
</dbReference>
<reference evidence="12 13" key="1">
    <citation type="journal article" date="2019" name="Nat. Plants">
        <title>Genome sequencing of Musa balbisiana reveals subgenome evolution and function divergence in polyploid bananas.</title>
        <authorList>
            <person name="Yao X."/>
        </authorList>
    </citation>
    <scope>NUCLEOTIDE SEQUENCE [LARGE SCALE GENOMIC DNA]</scope>
    <source>
        <strain evidence="13">cv. DH-PKW</strain>
        <tissue evidence="12">Leaves</tissue>
    </source>
</reference>
<keyword evidence="3" id="KW-0805">Transcription regulation</keyword>
<feature type="region of interest" description="Disordered" evidence="8">
    <location>
        <begin position="70"/>
        <end position="101"/>
    </location>
</feature>
<dbReference type="EMBL" id="PYDT01000004">
    <property type="protein sequence ID" value="THU63944.1"/>
    <property type="molecule type" value="Genomic_DNA"/>
</dbReference>
<evidence type="ECO:0000259" key="11">
    <source>
        <dbReference type="Pfam" id="PF20452"/>
    </source>
</evidence>
<keyword evidence="6" id="KW-0804">Transcription</keyword>
<evidence type="ECO:0000256" key="7">
    <source>
        <dbReference type="ARBA" id="ARBA00023242"/>
    </source>
</evidence>
<evidence type="ECO:0000256" key="2">
    <source>
        <dbReference type="ARBA" id="ARBA00007214"/>
    </source>
</evidence>
<dbReference type="Proteomes" id="UP000317650">
    <property type="component" value="Chromosome 1"/>
</dbReference>
<dbReference type="GO" id="GO:0043565">
    <property type="term" value="F:sequence-specific DNA binding"/>
    <property type="evidence" value="ECO:0007669"/>
    <property type="project" value="TreeGrafter"/>
</dbReference>
<evidence type="ECO:0000256" key="3">
    <source>
        <dbReference type="ARBA" id="ARBA00023015"/>
    </source>
</evidence>
<keyword evidence="4" id="KW-0238">DNA-binding</keyword>
<proteinExistence type="inferred from homology"/>
<evidence type="ECO:0000256" key="4">
    <source>
        <dbReference type="ARBA" id="ARBA00023125"/>
    </source>
</evidence>
<dbReference type="AlphaFoldDB" id="A0A4S8JQE5"/>
<sequence>MIVRFRDSVSGREINETKAPSRTKNVVVGDRFEADRRRRATDNSRASFFSARDHRGLLYHRQGFEWDPGLRRRAMSQKRQPEEGEVGASSDGSGSPDEKRQKIRFHRVVKEAMQMNRIQKCLAAMEPLIRKIIREEVDLALSKHLVSITRQCEKQVVCSTTRSLQLQFRSKLSLPIFTGSRIEGEDTSAISVSLIDALAGEVVTTGPESSLKVEIVVLEGDFEFGEDGNWTFDEFKNNIVREREGKRSLLTGDVFIDLNEGIGILGELSFTDNSSWTRSRKFRLGARVLDGHYNGIRVREAKTEPFMVKDHRGELYKKHYPPALSDEVWRLEKIGKDGAFHKRLSNENINTVQDFLFLLCKDSTRLRNILGSGMSARMWEVTVEHARTCILTDQVHVYYPDNQRKTGFIFNDVGEVLGVLSEQRLVSVNDLPDDERATALDHVKQAYEHWNDVTTYEKADVLGISSPAPQNSTLGLENMYSNFPSPVKGDGFGFTYSSIPSPDIFSVGGMRGLDAYTLEAIGSMEPRYEQDSQSTSLYDGCSSQALFSSMPQYNSSFSSPSIGFISESPADFGVAYKGFIDSQLAAAAPIKPRRGWRKLSCVFKFISKIVMSMKSRVHEA</sequence>
<dbReference type="Pfam" id="PF07887">
    <property type="entry name" value="Calmodulin_bind"/>
    <property type="match status" value="1"/>
</dbReference>
<evidence type="ECO:0000256" key="8">
    <source>
        <dbReference type="SAM" id="MobiDB-lite"/>
    </source>
</evidence>
<feature type="domain" description="Calmodulin binding protein-like N-terminal" evidence="9">
    <location>
        <begin position="164"/>
        <end position="311"/>
    </location>
</feature>
<organism evidence="12 13">
    <name type="scientific">Musa balbisiana</name>
    <name type="common">Banana</name>
    <dbReference type="NCBI Taxonomy" id="52838"/>
    <lineage>
        <taxon>Eukaryota</taxon>
        <taxon>Viridiplantae</taxon>
        <taxon>Streptophyta</taxon>
        <taxon>Embryophyta</taxon>
        <taxon>Tracheophyta</taxon>
        <taxon>Spermatophyta</taxon>
        <taxon>Magnoliopsida</taxon>
        <taxon>Liliopsida</taxon>
        <taxon>Zingiberales</taxon>
        <taxon>Musaceae</taxon>
        <taxon>Musa</taxon>
    </lineage>
</organism>
<keyword evidence="5" id="KW-0010">Activator</keyword>
<keyword evidence="13" id="KW-1185">Reference proteome</keyword>
<name>A0A4S8JQE5_MUSBA</name>
<dbReference type="InterPro" id="IPR012416">
    <property type="entry name" value="CBP60"/>
</dbReference>
<evidence type="ECO:0000256" key="5">
    <source>
        <dbReference type="ARBA" id="ARBA00023159"/>
    </source>
</evidence>
<feature type="domain" description="Calmodulin binding protein central" evidence="10">
    <location>
        <begin position="324"/>
        <end position="389"/>
    </location>
</feature>
<dbReference type="STRING" id="52838.A0A4S8JQE5"/>
<evidence type="ECO:0000256" key="6">
    <source>
        <dbReference type="ARBA" id="ARBA00023163"/>
    </source>
</evidence>
<gene>
    <name evidence="12" type="ORF">C4D60_Mb01t21190</name>
</gene>
<evidence type="ECO:0000313" key="12">
    <source>
        <dbReference type="EMBL" id="THU63944.1"/>
    </source>
</evidence>
<dbReference type="GO" id="GO:0005516">
    <property type="term" value="F:calmodulin binding"/>
    <property type="evidence" value="ECO:0007669"/>
    <property type="project" value="InterPro"/>
</dbReference>
<dbReference type="GO" id="GO:0003700">
    <property type="term" value="F:DNA-binding transcription factor activity"/>
    <property type="evidence" value="ECO:0007669"/>
    <property type="project" value="TreeGrafter"/>
</dbReference>
<evidence type="ECO:0000313" key="13">
    <source>
        <dbReference type="Proteomes" id="UP000317650"/>
    </source>
</evidence>
<keyword evidence="7" id="KW-0539">Nucleus</keyword>
<dbReference type="InterPro" id="IPR046829">
    <property type="entry name" value="Calmod_bind_C"/>
</dbReference>
<evidence type="ECO:0000256" key="1">
    <source>
        <dbReference type="ARBA" id="ARBA00004123"/>
    </source>
</evidence>
<comment type="similarity">
    <text evidence="2">Belongs to the plant ACBP60 protein family.</text>
</comment>
<evidence type="ECO:0000259" key="10">
    <source>
        <dbReference type="Pfam" id="PF20451"/>
    </source>
</evidence>
<dbReference type="GO" id="GO:0005634">
    <property type="term" value="C:nucleus"/>
    <property type="evidence" value="ECO:0007669"/>
    <property type="project" value="UniProtKB-SubCell"/>
</dbReference>
<evidence type="ECO:0000259" key="9">
    <source>
        <dbReference type="Pfam" id="PF07887"/>
    </source>
</evidence>
<dbReference type="Pfam" id="PF20451">
    <property type="entry name" value="Calmod_bind_M"/>
    <property type="match status" value="1"/>
</dbReference>
<dbReference type="PANTHER" id="PTHR31713:SF14">
    <property type="entry name" value="CALMODULIN-BINDING PROTEIN 60 A"/>
    <property type="match status" value="1"/>
</dbReference>
<comment type="subcellular location">
    <subcellularLocation>
        <location evidence="1">Nucleus</location>
    </subcellularLocation>
</comment>
<comment type="caution">
    <text evidence="12">The sequence shown here is derived from an EMBL/GenBank/DDBJ whole genome shotgun (WGS) entry which is preliminary data.</text>
</comment>
<dbReference type="InterPro" id="IPR046831">
    <property type="entry name" value="Calmodulin_bind_N"/>
</dbReference>
<feature type="domain" description="Calmodulin binding protein C-terminal" evidence="11">
    <location>
        <begin position="394"/>
        <end position="456"/>
    </location>
</feature>
<dbReference type="InterPro" id="IPR046830">
    <property type="entry name" value="Calmod_bind_M"/>
</dbReference>
<protein>
    <submittedName>
        <fullName evidence="12">Uncharacterized protein</fullName>
    </submittedName>
</protein>
<dbReference type="Pfam" id="PF20452">
    <property type="entry name" value="Calmod_bind_C"/>
    <property type="match status" value="1"/>
</dbReference>
<dbReference type="PANTHER" id="PTHR31713">
    <property type="entry name" value="OS02G0177800 PROTEIN"/>
    <property type="match status" value="1"/>
</dbReference>
<accession>A0A4S8JQE5</accession>